<comment type="caution">
    <text evidence="1">The sequence shown here is derived from an EMBL/GenBank/DDBJ whole genome shotgun (WGS) entry which is preliminary data.</text>
</comment>
<proteinExistence type="predicted"/>
<organism evidence="1">
    <name type="scientific">marine sediment metagenome</name>
    <dbReference type="NCBI Taxonomy" id="412755"/>
    <lineage>
        <taxon>unclassified sequences</taxon>
        <taxon>metagenomes</taxon>
        <taxon>ecological metagenomes</taxon>
    </lineage>
</organism>
<protein>
    <submittedName>
        <fullName evidence="1">Uncharacterized protein</fullName>
    </submittedName>
</protein>
<evidence type="ECO:0000313" key="1">
    <source>
        <dbReference type="EMBL" id="KKM24566.1"/>
    </source>
</evidence>
<dbReference type="EMBL" id="LAZR01012901">
    <property type="protein sequence ID" value="KKM24566.1"/>
    <property type="molecule type" value="Genomic_DNA"/>
</dbReference>
<reference evidence="1" key="1">
    <citation type="journal article" date="2015" name="Nature">
        <title>Complex archaea that bridge the gap between prokaryotes and eukaryotes.</title>
        <authorList>
            <person name="Spang A."/>
            <person name="Saw J.H."/>
            <person name="Jorgensen S.L."/>
            <person name="Zaremba-Niedzwiedzka K."/>
            <person name="Martijn J."/>
            <person name="Lind A.E."/>
            <person name="van Eijk R."/>
            <person name="Schleper C."/>
            <person name="Guy L."/>
            <person name="Ettema T.J."/>
        </authorList>
    </citation>
    <scope>NUCLEOTIDE SEQUENCE</scope>
</reference>
<dbReference type="AlphaFoldDB" id="A0A0F9IAE9"/>
<name>A0A0F9IAE9_9ZZZZ</name>
<sequence length="68" mass="7650">MRNLTTTLTIVCDATDAAFADDCTARTYAELGMQCQGDKEAFSEKCVLCLWFIDLHWGDFKETTQCSD</sequence>
<gene>
    <name evidence="1" type="ORF">LCGC14_1603840</name>
</gene>
<accession>A0A0F9IAE9</accession>